<evidence type="ECO:0000256" key="1">
    <source>
        <dbReference type="SAM" id="MobiDB-lite"/>
    </source>
</evidence>
<keyword evidence="2" id="KW-1185">Reference proteome</keyword>
<proteinExistence type="predicted"/>
<dbReference type="Proteomes" id="UP000887565">
    <property type="component" value="Unplaced"/>
</dbReference>
<organism evidence="2 3">
    <name type="scientific">Romanomermis culicivorax</name>
    <name type="common">Nematode worm</name>
    <dbReference type="NCBI Taxonomy" id="13658"/>
    <lineage>
        <taxon>Eukaryota</taxon>
        <taxon>Metazoa</taxon>
        <taxon>Ecdysozoa</taxon>
        <taxon>Nematoda</taxon>
        <taxon>Enoplea</taxon>
        <taxon>Dorylaimia</taxon>
        <taxon>Mermithida</taxon>
        <taxon>Mermithoidea</taxon>
        <taxon>Mermithidae</taxon>
        <taxon>Romanomermis</taxon>
    </lineage>
</organism>
<protein>
    <submittedName>
        <fullName evidence="3">Uncharacterized protein</fullName>
    </submittedName>
</protein>
<accession>A0A915ID87</accession>
<reference evidence="3" key="1">
    <citation type="submission" date="2022-11" db="UniProtKB">
        <authorList>
            <consortium name="WormBaseParasite"/>
        </authorList>
    </citation>
    <scope>IDENTIFICATION</scope>
</reference>
<sequence length="64" mass="6974">MLEPKTQETFINPPPPMQQEIDQTPEEAKKESAGGSNERFLGEGDGVLQLTATGTSSYHRVTVV</sequence>
<dbReference type="WBParaSite" id="nRc.2.0.1.t11753-RA">
    <property type="protein sequence ID" value="nRc.2.0.1.t11753-RA"/>
    <property type="gene ID" value="nRc.2.0.1.g11753"/>
</dbReference>
<feature type="region of interest" description="Disordered" evidence="1">
    <location>
        <begin position="1"/>
        <end position="43"/>
    </location>
</feature>
<evidence type="ECO:0000313" key="3">
    <source>
        <dbReference type="WBParaSite" id="nRc.2.0.1.t11753-RA"/>
    </source>
</evidence>
<dbReference type="AlphaFoldDB" id="A0A915ID87"/>
<evidence type="ECO:0000313" key="2">
    <source>
        <dbReference type="Proteomes" id="UP000887565"/>
    </source>
</evidence>
<name>A0A915ID87_ROMCU</name>